<feature type="compositionally biased region" description="Polar residues" evidence="1">
    <location>
        <begin position="24"/>
        <end position="34"/>
    </location>
</feature>
<dbReference type="HOGENOM" id="CLU_073498_0_0_1"/>
<dbReference type="PhylomeDB" id="A7RXI5"/>
<gene>
    <name evidence="3" type="ORF">NEMVEDRAFT_v1g96763</name>
</gene>
<feature type="region of interest" description="Disordered" evidence="1">
    <location>
        <begin position="13"/>
        <end position="42"/>
    </location>
</feature>
<dbReference type="SUPFAM" id="SSF54001">
    <property type="entry name" value="Cysteine proteinases"/>
    <property type="match status" value="1"/>
</dbReference>
<dbReference type="GO" id="GO:0031647">
    <property type="term" value="P:regulation of protein stability"/>
    <property type="evidence" value="ECO:0000318"/>
    <property type="project" value="GO_Central"/>
</dbReference>
<feature type="compositionally biased region" description="Basic and acidic residues" evidence="1">
    <location>
        <begin position="13"/>
        <end position="22"/>
    </location>
</feature>
<dbReference type="InterPro" id="IPR050164">
    <property type="entry name" value="Peptidase_C19"/>
</dbReference>
<dbReference type="PANTHER" id="PTHR24006:SF842">
    <property type="entry name" value="UBIQUITIN CARBOXYL-TERMINAL HYDROLASE 40"/>
    <property type="match status" value="1"/>
</dbReference>
<evidence type="ECO:0000313" key="3">
    <source>
        <dbReference type="EMBL" id="EDO43853.1"/>
    </source>
</evidence>
<dbReference type="OMA" id="YCESEEM"/>
<dbReference type="GO" id="GO:0005634">
    <property type="term" value="C:nucleus"/>
    <property type="evidence" value="ECO:0000318"/>
    <property type="project" value="GO_Central"/>
</dbReference>
<reference evidence="3 4" key="1">
    <citation type="journal article" date="2007" name="Science">
        <title>Sea anemone genome reveals ancestral eumetazoan gene repertoire and genomic organization.</title>
        <authorList>
            <person name="Putnam N.H."/>
            <person name="Srivastava M."/>
            <person name="Hellsten U."/>
            <person name="Dirks B."/>
            <person name="Chapman J."/>
            <person name="Salamov A."/>
            <person name="Terry A."/>
            <person name="Shapiro H."/>
            <person name="Lindquist E."/>
            <person name="Kapitonov V.V."/>
            <person name="Jurka J."/>
            <person name="Genikhovich G."/>
            <person name="Grigoriev I.V."/>
            <person name="Lucas S.M."/>
            <person name="Steele R.E."/>
            <person name="Finnerty J.R."/>
            <person name="Technau U."/>
            <person name="Martindale M.Q."/>
            <person name="Rokhsar D.S."/>
        </authorList>
    </citation>
    <scope>NUCLEOTIDE SEQUENCE [LARGE SCALE GENOMIC DNA]</scope>
    <source>
        <strain evidence="4">CH2 X CH6</strain>
    </source>
</reference>
<dbReference type="GO" id="GO:0005829">
    <property type="term" value="C:cytosol"/>
    <property type="evidence" value="ECO:0000318"/>
    <property type="project" value="GO_Central"/>
</dbReference>
<dbReference type="GO" id="GO:0004843">
    <property type="term" value="F:cysteine-type deubiquitinase activity"/>
    <property type="evidence" value="ECO:0000318"/>
    <property type="project" value="GO_Central"/>
</dbReference>
<dbReference type="InterPro" id="IPR038765">
    <property type="entry name" value="Papain-like_cys_pep_sf"/>
</dbReference>
<name>A7RXI5_NEMVE</name>
<dbReference type="InterPro" id="IPR001394">
    <property type="entry name" value="Peptidase_C19_UCH"/>
</dbReference>
<dbReference type="PANTHER" id="PTHR24006">
    <property type="entry name" value="UBIQUITIN CARBOXYL-TERMINAL HYDROLASE"/>
    <property type="match status" value="1"/>
</dbReference>
<dbReference type="AlphaFoldDB" id="A7RXI5"/>
<keyword evidence="4" id="KW-1185">Reference proteome</keyword>
<dbReference type="PROSITE" id="PS00972">
    <property type="entry name" value="USP_1"/>
    <property type="match status" value="1"/>
</dbReference>
<dbReference type="InterPro" id="IPR028889">
    <property type="entry name" value="USP"/>
</dbReference>
<proteinExistence type="predicted"/>
<accession>A7RXI5</accession>
<dbReference type="eggNOG" id="KOG4598">
    <property type="taxonomic scope" value="Eukaryota"/>
</dbReference>
<dbReference type="Pfam" id="PF00443">
    <property type="entry name" value="UCH"/>
    <property type="match status" value="1"/>
</dbReference>
<feature type="domain" description="USP" evidence="2">
    <location>
        <begin position="44"/>
        <end position="273"/>
    </location>
</feature>
<dbReference type="STRING" id="45351.A7RXI5"/>
<organism evidence="3 4">
    <name type="scientific">Nematostella vectensis</name>
    <name type="common">Starlet sea anemone</name>
    <dbReference type="NCBI Taxonomy" id="45351"/>
    <lineage>
        <taxon>Eukaryota</taxon>
        <taxon>Metazoa</taxon>
        <taxon>Cnidaria</taxon>
        <taxon>Anthozoa</taxon>
        <taxon>Hexacorallia</taxon>
        <taxon>Actiniaria</taxon>
        <taxon>Edwardsiidae</taxon>
        <taxon>Nematostella</taxon>
    </lineage>
</organism>
<dbReference type="InParanoid" id="A7RXI5"/>
<dbReference type="PROSITE" id="PS50235">
    <property type="entry name" value="USP_3"/>
    <property type="match status" value="1"/>
</dbReference>
<dbReference type="InterPro" id="IPR018200">
    <property type="entry name" value="USP_CS"/>
</dbReference>
<evidence type="ECO:0000313" key="4">
    <source>
        <dbReference type="Proteomes" id="UP000001593"/>
    </source>
</evidence>
<evidence type="ECO:0000259" key="2">
    <source>
        <dbReference type="PROSITE" id="PS50235"/>
    </source>
</evidence>
<protein>
    <recommendedName>
        <fullName evidence="2">USP domain-containing protein</fullName>
    </recommendedName>
</protein>
<evidence type="ECO:0000256" key="1">
    <source>
        <dbReference type="SAM" id="MobiDB-lite"/>
    </source>
</evidence>
<sequence length="273" mass="30715">FLMFGDLFLDEKPNASCEEKPPISKTSDSTSNSPARERGSTGFCGLQNQGGTCYLNSLIQTLFLTPEFTENILKLEKDELLANDQSKLGVKTRVIPLQLQKVFAKLLLLEQESTSTQDLTESFGWSTAQSGQQHDVQELNRILFSAIESSLIGTSGEHLIRSLYHGTCVTQVVCQECQTISEREEDFLDLQMVVSGSGSLEQSLKFSYLDAEILSGSNQYRCGHCDKLFSRLRALPPVLTFSLLRFTYDIKTFDRIKDTRKFTFPMLLDMSPF</sequence>
<feature type="non-terminal residue" evidence="3">
    <location>
        <position position="1"/>
    </location>
</feature>
<dbReference type="Gene3D" id="3.90.70.10">
    <property type="entry name" value="Cysteine proteinases"/>
    <property type="match status" value="1"/>
</dbReference>
<dbReference type="Proteomes" id="UP000001593">
    <property type="component" value="Unassembled WGS sequence"/>
</dbReference>
<dbReference type="GO" id="GO:0016579">
    <property type="term" value="P:protein deubiquitination"/>
    <property type="evidence" value="ECO:0007669"/>
    <property type="project" value="InterPro"/>
</dbReference>
<feature type="non-terminal residue" evidence="3">
    <location>
        <position position="273"/>
    </location>
</feature>
<dbReference type="EMBL" id="DS469550">
    <property type="protein sequence ID" value="EDO43853.1"/>
    <property type="molecule type" value="Genomic_DNA"/>
</dbReference>